<dbReference type="Proteomes" id="UP000199423">
    <property type="component" value="Unassembled WGS sequence"/>
</dbReference>
<gene>
    <name evidence="1" type="ORF">SAMN04488557_1781</name>
</gene>
<protein>
    <submittedName>
        <fullName evidence="1">Uncharacterized protein</fullName>
    </submittedName>
</protein>
<reference evidence="2" key="1">
    <citation type="submission" date="2016-10" db="EMBL/GenBank/DDBJ databases">
        <authorList>
            <person name="Varghese N."/>
            <person name="Submissions S."/>
        </authorList>
    </citation>
    <scope>NUCLEOTIDE SEQUENCE [LARGE SCALE GENOMIC DNA]</scope>
    <source>
        <strain evidence="2">DSM 1565</strain>
    </source>
</reference>
<evidence type="ECO:0000313" key="1">
    <source>
        <dbReference type="EMBL" id="SFV32944.1"/>
    </source>
</evidence>
<dbReference type="EMBL" id="FPCH01000002">
    <property type="protein sequence ID" value="SFV32944.1"/>
    <property type="molecule type" value="Genomic_DNA"/>
</dbReference>
<organism evidence="1 2">
    <name type="scientific">Hyphomicrobium facile</name>
    <dbReference type="NCBI Taxonomy" id="51670"/>
    <lineage>
        <taxon>Bacteria</taxon>
        <taxon>Pseudomonadati</taxon>
        <taxon>Pseudomonadota</taxon>
        <taxon>Alphaproteobacteria</taxon>
        <taxon>Hyphomicrobiales</taxon>
        <taxon>Hyphomicrobiaceae</taxon>
        <taxon>Hyphomicrobium</taxon>
    </lineage>
</organism>
<accession>A0A1I7NE47</accession>
<evidence type="ECO:0000313" key="2">
    <source>
        <dbReference type="Proteomes" id="UP000199423"/>
    </source>
</evidence>
<dbReference type="AlphaFoldDB" id="A0A1I7NE47"/>
<sequence>MFSIECLTVSKLKRVVYPGTLSRPLRPGESPQTKIPELKRHFGVSADRDALIELLVTDVIGRNLRNVPIGLRGAPKGVSAEARISELYKFLEVTDDGAALLALAVLRVPGFKKLRANRSGGPPGSLPGTCRGMRRARAREIGAQIVEVFQEMKAAAPRRKSIDIALEIATSETHRYLKLDPKQIVEACKPAKAKRDEKRAIKAEERMFAELARRVAANRRPN</sequence>
<proteinExistence type="predicted"/>
<dbReference type="STRING" id="51670.SAMN04488557_1781"/>
<keyword evidence="2" id="KW-1185">Reference proteome</keyword>
<name>A0A1I7NE47_9HYPH</name>